<dbReference type="AlphaFoldDB" id="A0AAW6Q2Y7"/>
<comment type="caution">
    <text evidence="1">The sequence shown here is derived from an EMBL/GenBank/DDBJ whole genome shotgun (WGS) entry which is preliminary data.</text>
</comment>
<proteinExistence type="predicted"/>
<evidence type="ECO:0000313" key="1">
    <source>
        <dbReference type="EMBL" id="MDF4186883.1"/>
    </source>
</evidence>
<organism evidence="1 2">
    <name type="scientific">Ligilactobacillus salivarius</name>
    <dbReference type="NCBI Taxonomy" id="1624"/>
    <lineage>
        <taxon>Bacteria</taxon>
        <taxon>Bacillati</taxon>
        <taxon>Bacillota</taxon>
        <taxon>Bacilli</taxon>
        <taxon>Lactobacillales</taxon>
        <taxon>Lactobacillaceae</taxon>
        <taxon>Ligilactobacillus</taxon>
    </lineage>
</organism>
<protein>
    <submittedName>
        <fullName evidence="1">Uncharacterized protein</fullName>
    </submittedName>
</protein>
<dbReference type="EMBL" id="JARKHV010000009">
    <property type="protein sequence ID" value="MDF4186883.1"/>
    <property type="molecule type" value="Genomic_DNA"/>
</dbReference>
<gene>
    <name evidence="1" type="ORF">PV940_07630</name>
</gene>
<reference evidence="1" key="1">
    <citation type="submission" date="2023-02" db="EMBL/GenBank/DDBJ databases">
        <title>Draft Whole-Genome Sequences of competitive exclusion Lactobacillus salivarius strains for Poultry.</title>
        <authorList>
            <person name="Ma L.M."/>
            <person name="Lopez-Guerra N."/>
            <person name="Zhang G."/>
        </authorList>
    </citation>
    <scope>NUCLEOTIDE SEQUENCE</scope>
    <source>
        <strain evidence="1">Salm-9</strain>
    </source>
</reference>
<accession>A0AAW6Q2Y7</accession>
<dbReference type="Proteomes" id="UP001213566">
    <property type="component" value="Unassembled WGS sequence"/>
</dbReference>
<dbReference type="RefSeq" id="WP_276470089.1">
    <property type="nucleotide sequence ID" value="NZ_JARKHV010000009.1"/>
</dbReference>
<name>A0AAW6Q2Y7_9LACO</name>
<evidence type="ECO:0000313" key="2">
    <source>
        <dbReference type="Proteomes" id="UP001213566"/>
    </source>
</evidence>
<sequence length="133" mass="15739">MEFIQYDQAGKIVKRCICEFNQLKHSPLGQKVRVTLNDEKQYIGFWDTFSRLDAKITEINKYDLDEGTNGLRSGNRVVVTFIPINRISQLEVILYSNPRWRVAPNNKFTFSKSARKDFKPDFFKDWPVKFLNR</sequence>